<dbReference type="Gene3D" id="3.40.50.720">
    <property type="entry name" value="NAD(P)-binding Rossmann-like Domain"/>
    <property type="match status" value="1"/>
</dbReference>
<dbReference type="STRING" id="311410.LA5095_05911"/>
<proteinExistence type="predicted"/>
<gene>
    <name evidence="1" type="primary">csgA_2</name>
    <name evidence="1" type="ORF">LA5096_02137</name>
</gene>
<keyword evidence="2" id="KW-1185">Reference proteome</keyword>
<name>A0A0M7A4T1_9HYPH</name>
<evidence type="ECO:0000313" key="1">
    <source>
        <dbReference type="EMBL" id="CTQ69436.1"/>
    </source>
</evidence>
<accession>A0A0M7A4T1</accession>
<dbReference type="EMBL" id="CXWC01000006">
    <property type="protein sequence ID" value="CTQ69436.1"/>
    <property type="molecule type" value="Genomic_DNA"/>
</dbReference>
<protein>
    <submittedName>
        <fullName evidence="1">C signal</fullName>
    </submittedName>
</protein>
<organism evidence="1 2">
    <name type="scientific">Roseibium album</name>
    <dbReference type="NCBI Taxonomy" id="311410"/>
    <lineage>
        <taxon>Bacteria</taxon>
        <taxon>Pseudomonadati</taxon>
        <taxon>Pseudomonadota</taxon>
        <taxon>Alphaproteobacteria</taxon>
        <taxon>Hyphomicrobiales</taxon>
        <taxon>Stappiaceae</taxon>
        <taxon>Roseibium</taxon>
    </lineage>
</organism>
<dbReference type="AlphaFoldDB" id="A0A0M7A4T1"/>
<dbReference type="Proteomes" id="UP000049983">
    <property type="component" value="Unassembled WGS sequence"/>
</dbReference>
<sequence>MLAIVPAIVAGLLTFGGYLHRCHPLASGPELIVDTIRGIPVLVIMLDLNVESLHCRATRKLTHDLWAENMAVVPVHPGWFRTETGGSEAVIPVVESATGLISLIDGMTMSDTGSIRAFDGSVIA</sequence>
<reference evidence="2" key="1">
    <citation type="submission" date="2015-07" db="EMBL/GenBank/DDBJ databases">
        <authorList>
            <person name="Rodrigo-Torres Lidia"/>
            <person name="Arahal R.David."/>
        </authorList>
    </citation>
    <scope>NUCLEOTIDE SEQUENCE [LARGE SCALE GENOMIC DNA]</scope>
    <source>
        <strain evidence="2">CECT 5096</strain>
    </source>
</reference>
<evidence type="ECO:0000313" key="2">
    <source>
        <dbReference type="Proteomes" id="UP000049983"/>
    </source>
</evidence>
<dbReference type="SUPFAM" id="SSF51735">
    <property type="entry name" value="NAD(P)-binding Rossmann-fold domains"/>
    <property type="match status" value="1"/>
</dbReference>
<dbReference type="InterPro" id="IPR036291">
    <property type="entry name" value="NAD(P)-bd_dom_sf"/>
</dbReference>